<organism evidence="4 5">
    <name type="scientific">Amphritea pacifica</name>
    <dbReference type="NCBI Taxonomy" id="2811233"/>
    <lineage>
        <taxon>Bacteria</taxon>
        <taxon>Pseudomonadati</taxon>
        <taxon>Pseudomonadota</taxon>
        <taxon>Gammaproteobacteria</taxon>
        <taxon>Oceanospirillales</taxon>
        <taxon>Oceanospirillaceae</taxon>
        <taxon>Amphritea</taxon>
    </lineage>
</organism>
<feature type="domain" description="Response regulatory" evidence="3">
    <location>
        <begin position="242"/>
        <end position="358"/>
    </location>
</feature>
<evidence type="ECO:0000313" key="4">
    <source>
        <dbReference type="EMBL" id="MBN0985863.1"/>
    </source>
</evidence>
<keyword evidence="5" id="KW-1185">Reference proteome</keyword>
<dbReference type="SMART" id="SM00448">
    <property type="entry name" value="REC"/>
    <property type="match status" value="1"/>
</dbReference>
<dbReference type="PANTHER" id="PTHR44591:SF23">
    <property type="entry name" value="CHEY SUBFAMILY"/>
    <property type="match status" value="1"/>
</dbReference>
<evidence type="ECO:0000256" key="2">
    <source>
        <dbReference type="PROSITE-ProRule" id="PRU00169"/>
    </source>
</evidence>
<dbReference type="PANTHER" id="PTHR44591">
    <property type="entry name" value="STRESS RESPONSE REGULATOR PROTEIN 1"/>
    <property type="match status" value="1"/>
</dbReference>
<dbReference type="InterPro" id="IPR050595">
    <property type="entry name" value="Bact_response_regulator"/>
</dbReference>
<dbReference type="PROSITE" id="PS50110">
    <property type="entry name" value="RESPONSE_REGULATORY"/>
    <property type="match status" value="1"/>
</dbReference>
<sequence>MKKTKAVVIILSDETHLHDDVAHFLQAKGHEVVVEPDHFGDSLAREGCKIILIAYQNLLEGIERYSQLVADFGLDRNPHYSIVLSISKDVGKACELCINQTVDNYFIVKPLYDMHRLALLVKQAFDAVAHSEQQLALTYIGEELLEHKKALDSFIIDNVDKGVACQTDTVDAFSAALNELANLIAGHSGRNLILDHQKIAEQTRELSDRKLEQISAWAKTVKEEYNELSRLQIPTVSGNQKNIALINGDAEYSALVKQILTDTGFNPMLFESAKEALPAMICQRPDLVLLDYETSGLDVLKVLAYMQKFNQLTDIPVILLTAHRDKEILTRCLKAGARDFIVKPADRDTFREKISKLLSDMTAPVS</sequence>
<dbReference type="SUPFAM" id="SSF52172">
    <property type="entry name" value="CheY-like"/>
    <property type="match status" value="1"/>
</dbReference>
<dbReference type="InterPro" id="IPR011006">
    <property type="entry name" value="CheY-like_superfamily"/>
</dbReference>
<protein>
    <submittedName>
        <fullName evidence="4">Response regulator</fullName>
    </submittedName>
</protein>
<evidence type="ECO:0000313" key="5">
    <source>
        <dbReference type="Proteomes" id="UP000760472"/>
    </source>
</evidence>
<dbReference type="InterPro" id="IPR001789">
    <property type="entry name" value="Sig_transdc_resp-reg_receiver"/>
</dbReference>
<feature type="modified residue" description="4-aspartylphosphate" evidence="2">
    <location>
        <position position="291"/>
    </location>
</feature>
<accession>A0ABS2W2C3</accession>
<evidence type="ECO:0000256" key="1">
    <source>
        <dbReference type="ARBA" id="ARBA00022553"/>
    </source>
</evidence>
<dbReference type="Proteomes" id="UP000760472">
    <property type="component" value="Unassembled WGS sequence"/>
</dbReference>
<keyword evidence="1 2" id="KW-0597">Phosphoprotein</keyword>
<proteinExistence type="predicted"/>
<comment type="caution">
    <text evidence="4">The sequence shown here is derived from an EMBL/GenBank/DDBJ whole genome shotgun (WGS) entry which is preliminary data.</text>
</comment>
<evidence type="ECO:0000259" key="3">
    <source>
        <dbReference type="PROSITE" id="PS50110"/>
    </source>
</evidence>
<dbReference type="Gene3D" id="3.40.50.2300">
    <property type="match status" value="1"/>
</dbReference>
<gene>
    <name evidence="4" type="ORF">JW498_00605</name>
</gene>
<dbReference type="EMBL" id="JAFFZP010000001">
    <property type="protein sequence ID" value="MBN0985863.1"/>
    <property type="molecule type" value="Genomic_DNA"/>
</dbReference>
<name>A0ABS2W2C3_9GAMM</name>
<reference evidence="4 5" key="1">
    <citation type="submission" date="2021-02" db="EMBL/GenBank/DDBJ databases">
        <title>A novel species of genus Amphritea isolated from a fishpond in China.</title>
        <authorList>
            <person name="Lu H."/>
        </authorList>
    </citation>
    <scope>NUCLEOTIDE SEQUENCE [LARGE SCALE GENOMIC DNA]</scope>
    <source>
        <strain evidence="4 5">RP18W</strain>
    </source>
</reference>
<dbReference type="RefSeq" id="WP_205209504.1">
    <property type="nucleotide sequence ID" value="NZ_JAFFZO010000006.1"/>
</dbReference>
<dbReference type="Pfam" id="PF00072">
    <property type="entry name" value="Response_reg"/>
    <property type="match status" value="1"/>
</dbReference>